<dbReference type="Proteomes" id="UP000198417">
    <property type="component" value="Unassembled WGS sequence"/>
</dbReference>
<gene>
    <name evidence="1" type="ORF">SAMN06265370_102338</name>
</gene>
<dbReference type="AlphaFoldDB" id="A0A238VLG9"/>
<sequence length="91" mass="9620">MNVADDGSGPAGVGLLAAAPPVALDLGLCATPLLAALVAAKRTLLFSVCPHFDLRNRLRLSPEIPDLRLGVLDLGWIQFTEDVEKTAKIVM</sequence>
<name>A0A238VLG9_9RHOB</name>
<protein>
    <submittedName>
        <fullName evidence="1">Uncharacterized protein</fullName>
    </submittedName>
</protein>
<reference evidence="1 2" key="1">
    <citation type="submission" date="2017-06" db="EMBL/GenBank/DDBJ databases">
        <authorList>
            <person name="Kim H.J."/>
            <person name="Triplett B.A."/>
        </authorList>
    </citation>
    <scope>NUCLEOTIDE SEQUENCE [LARGE SCALE GENOMIC DNA]</scope>
    <source>
        <strain evidence="1 2">DSM 29052</strain>
    </source>
</reference>
<keyword evidence="2" id="KW-1185">Reference proteome</keyword>
<organism evidence="1 2">
    <name type="scientific">Puniceibacterium sediminis</name>
    <dbReference type="NCBI Taxonomy" id="1608407"/>
    <lineage>
        <taxon>Bacteria</taxon>
        <taxon>Pseudomonadati</taxon>
        <taxon>Pseudomonadota</taxon>
        <taxon>Alphaproteobacteria</taxon>
        <taxon>Rhodobacterales</taxon>
        <taxon>Paracoccaceae</taxon>
        <taxon>Puniceibacterium</taxon>
    </lineage>
</organism>
<evidence type="ECO:0000313" key="1">
    <source>
        <dbReference type="EMBL" id="SNR35031.1"/>
    </source>
</evidence>
<evidence type="ECO:0000313" key="2">
    <source>
        <dbReference type="Proteomes" id="UP000198417"/>
    </source>
</evidence>
<accession>A0A238VLG9</accession>
<dbReference type="EMBL" id="FZNN01000002">
    <property type="protein sequence ID" value="SNR35031.1"/>
    <property type="molecule type" value="Genomic_DNA"/>
</dbReference>
<proteinExistence type="predicted"/>